<organism evidence="7 8">
    <name type="scientific">Skermanella aerolata</name>
    <dbReference type="NCBI Taxonomy" id="393310"/>
    <lineage>
        <taxon>Bacteria</taxon>
        <taxon>Pseudomonadati</taxon>
        <taxon>Pseudomonadota</taxon>
        <taxon>Alphaproteobacteria</taxon>
        <taxon>Rhodospirillales</taxon>
        <taxon>Azospirillaceae</taxon>
        <taxon>Skermanella</taxon>
    </lineage>
</organism>
<dbReference type="InterPro" id="IPR003682">
    <property type="entry name" value="rRNA_ssu_MeTfrase_G"/>
</dbReference>
<comment type="catalytic activity">
    <reaction evidence="6">
        <text>guanosine(527) in 16S rRNA + S-adenosyl-L-methionine = N(7)-methylguanosine(527) in 16S rRNA + S-adenosyl-L-homocysteine</text>
        <dbReference type="Rhea" id="RHEA:42732"/>
        <dbReference type="Rhea" id="RHEA-COMP:10209"/>
        <dbReference type="Rhea" id="RHEA-COMP:10210"/>
        <dbReference type="ChEBI" id="CHEBI:57856"/>
        <dbReference type="ChEBI" id="CHEBI:59789"/>
        <dbReference type="ChEBI" id="CHEBI:74269"/>
        <dbReference type="ChEBI" id="CHEBI:74480"/>
        <dbReference type="EC" id="2.1.1.170"/>
    </reaction>
</comment>
<sequence length="206" mass="22201">MSVSAPDAVLAGVSRETRERLDLYADLLRKWQRSINLVGPRTIGDLWNRHFTDSAQLLPLITPAATPATRVLVDFGSGAGFPGLVLAILGAGEVHLIESDQRKATFLREVARATGTPVTVHAKRIEQVTPFPADVVSARALAPLGDLLAFAAPFLRADSICLFPKGQMAEDELSAASKTWNMTVDRIQSVTDSSATILRISRVSRA</sequence>
<evidence type="ECO:0000313" key="7">
    <source>
        <dbReference type="EMBL" id="GEO38169.1"/>
    </source>
</evidence>
<keyword evidence="8" id="KW-1185">Reference proteome</keyword>
<dbReference type="Pfam" id="PF02527">
    <property type="entry name" value="GidB"/>
    <property type="match status" value="1"/>
</dbReference>
<evidence type="ECO:0000256" key="5">
    <source>
        <dbReference type="ARBA" id="ARBA00022691"/>
    </source>
</evidence>
<evidence type="ECO:0000256" key="3">
    <source>
        <dbReference type="ARBA" id="ARBA00022603"/>
    </source>
</evidence>
<dbReference type="PIRSF" id="PIRSF003078">
    <property type="entry name" value="GidB"/>
    <property type="match status" value="1"/>
</dbReference>
<dbReference type="GO" id="GO:0070043">
    <property type="term" value="F:rRNA (guanine-N7-)-methyltransferase activity"/>
    <property type="evidence" value="ECO:0007669"/>
    <property type="project" value="UniProtKB-UniRule"/>
</dbReference>
<protein>
    <recommendedName>
        <fullName evidence="6">Ribosomal RNA small subunit methyltransferase G</fullName>
        <ecNumber evidence="6">2.1.1.170</ecNumber>
    </recommendedName>
    <alternativeName>
        <fullName evidence="6">16S rRNA 7-methylguanosine methyltransferase</fullName>
        <shortName evidence="6">16S rRNA m7G methyltransferase</shortName>
    </alternativeName>
</protein>
<feature type="binding site" evidence="6">
    <location>
        <position position="76"/>
    </location>
    <ligand>
        <name>S-adenosyl-L-methionine</name>
        <dbReference type="ChEBI" id="CHEBI:59789"/>
    </ligand>
</feature>
<comment type="similarity">
    <text evidence="6">Belongs to the methyltransferase superfamily. RNA methyltransferase RsmG family.</text>
</comment>
<dbReference type="PANTHER" id="PTHR31760:SF0">
    <property type="entry name" value="S-ADENOSYL-L-METHIONINE-DEPENDENT METHYLTRANSFERASES SUPERFAMILY PROTEIN"/>
    <property type="match status" value="1"/>
</dbReference>
<keyword evidence="2 6" id="KW-0698">rRNA processing</keyword>
<comment type="caution">
    <text evidence="7">The sequence shown here is derived from an EMBL/GenBank/DDBJ whole genome shotgun (WGS) entry which is preliminary data.</text>
</comment>
<evidence type="ECO:0000313" key="8">
    <source>
        <dbReference type="Proteomes" id="UP000321523"/>
    </source>
</evidence>
<dbReference type="NCBIfam" id="TIGR00138">
    <property type="entry name" value="rsmG_gidB"/>
    <property type="match status" value="1"/>
</dbReference>
<dbReference type="SUPFAM" id="SSF53335">
    <property type="entry name" value="S-adenosyl-L-methionine-dependent methyltransferases"/>
    <property type="match status" value="1"/>
</dbReference>
<gene>
    <name evidence="6 7" type="primary">rsmG</name>
    <name evidence="7" type="ORF">SAE02_23170</name>
</gene>
<dbReference type="Gene3D" id="3.40.50.150">
    <property type="entry name" value="Vaccinia Virus protein VP39"/>
    <property type="match status" value="1"/>
</dbReference>
<keyword evidence="5 6" id="KW-0949">S-adenosyl-L-methionine</keyword>
<dbReference type="GO" id="GO:0005829">
    <property type="term" value="C:cytosol"/>
    <property type="evidence" value="ECO:0007669"/>
    <property type="project" value="TreeGrafter"/>
</dbReference>
<keyword evidence="4 6" id="KW-0808">Transferase</keyword>
<dbReference type="AlphaFoldDB" id="A0A512DNW7"/>
<keyword evidence="1 6" id="KW-0963">Cytoplasm</keyword>
<keyword evidence="3 6" id="KW-0489">Methyltransferase</keyword>
<dbReference type="OrthoDB" id="9808773at2"/>
<feature type="binding site" evidence="6">
    <location>
        <position position="139"/>
    </location>
    <ligand>
        <name>S-adenosyl-L-methionine</name>
        <dbReference type="ChEBI" id="CHEBI:59789"/>
    </ligand>
</feature>
<name>A0A512DNW7_9PROT</name>
<dbReference type="EMBL" id="BJYZ01000009">
    <property type="protein sequence ID" value="GEO38169.1"/>
    <property type="molecule type" value="Genomic_DNA"/>
</dbReference>
<accession>A0A512DNW7</accession>
<dbReference type="RefSeq" id="WP_044428389.1">
    <property type="nucleotide sequence ID" value="NZ_BJYZ01000009.1"/>
</dbReference>
<dbReference type="Proteomes" id="UP000321523">
    <property type="component" value="Unassembled WGS sequence"/>
</dbReference>
<evidence type="ECO:0000256" key="2">
    <source>
        <dbReference type="ARBA" id="ARBA00022552"/>
    </source>
</evidence>
<dbReference type="EC" id="2.1.1.170" evidence="6"/>
<comment type="function">
    <text evidence="6">Specifically methylates the N7 position of guanine in position 527 of 16S rRNA.</text>
</comment>
<feature type="binding site" evidence="6">
    <location>
        <position position="81"/>
    </location>
    <ligand>
        <name>S-adenosyl-L-methionine</name>
        <dbReference type="ChEBI" id="CHEBI:59789"/>
    </ligand>
</feature>
<evidence type="ECO:0000256" key="1">
    <source>
        <dbReference type="ARBA" id="ARBA00022490"/>
    </source>
</evidence>
<evidence type="ECO:0000256" key="6">
    <source>
        <dbReference type="HAMAP-Rule" id="MF_00074"/>
    </source>
</evidence>
<dbReference type="HAMAP" id="MF_00074">
    <property type="entry name" value="16SrRNA_methyltr_G"/>
    <property type="match status" value="1"/>
</dbReference>
<evidence type="ECO:0000256" key="4">
    <source>
        <dbReference type="ARBA" id="ARBA00022679"/>
    </source>
</evidence>
<comment type="caution">
    <text evidence="6">Lacks conserved residue(s) required for the propagation of feature annotation.</text>
</comment>
<dbReference type="InterPro" id="IPR029063">
    <property type="entry name" value="SAM-dependent_MTases_sf"/>
</dbReference>
<comment type="subcellular location">
    <subcellularLocation>
        <location evidence="6">Cytoplasm</location>
    </subcellularLocation>
</comment>
<proteinExistence type="inferred from homology"/>
<dbReference type="PANTHER" id="PTHR31760">
    <property type="entry name" value="S-ADENOSYL-L-METHIONINE-DEPENDENT METHYLTRANSFERASES SUPERFAMILY PROTEIN"/>
    <property type="match status" value="1"/>
</dbReference>
<reference evidence="7 8" key="1">
    <citation type="submission" date="2019-07" db="EMBL/GenBank/DDBJ databases">
        <title>Whole genome shotgun sequence of Skermanella aerolata NBRC 106429.</title>
        <authorList>
            <person name="Hosoyama A."/>
            <person name="Uohara A."/>
            <person name="Ohji S."/>
            <person name="Ichikawa N."/>
        </authorList>
    </citation>
    <scope>NUCLEOTIDE SEQUENCE [LARGE SCALE GENOMIC DNA]</scope>
    <source>
        <strain evidence="7 8">NBRC 106429</strain>
    </source>
</reference>
<feature type="binding site" evidence="6">
    <location>
        <begin position="125"/>
        <end position="126"/>
    </location>
    <ligand>
        <name>S-adenosyl-L-methionine</name>
        <dbReference type="ChEBI" id="CHEBI:59789"/>
    </ligand>
</feature>